<protein>
    <recommendedName>
        <fullName evidence="3">DUF4878 domain-containing protein</fullName>
    </recommendedName>
</protein>
<dbReference type="Proteomes" id="UP001596378">
    <property type="component" value="Unassembled WGS sequence"/>
</dbReference>
<accession>A0ABW2FA61</accession>
<keyword evidence="2" id="KW-1185">Reference proteome</keyword>
<sequence length="268" mass="31351">MKIKTIIFSLCAFVILSGFSYPKEINNEIAQVERVTHDFFQSLKNNNSDLYLNSIIESEKKNRDFFQQENKKMDIDYKVIEVNKINTKKYEVLIDQIVSGIEYPRIPYDVVLEDGEWKFDNTSVVIYPKEVLRAKTILEKHQLLNYFNQQELVGENEGYYVVKTEKSHKVSLLGSLSYSFNQQSTDIYSSGSLDVYTYPGSNTEDDDENNYLYVQLFDEDPSNSVFVDYDFLDAFNPDNTSFSCNGYHSVKVENQNYSWLTGTYYVYY</sequence>
<reference evidence="2" key="1">
    <citation type="journal article" date="2019" name="Int. J. Syst. Evol. Microbiol.">
        <title>The Global Catalogue of Microorganisms (GCM) 10K type strain sequencing project: providing services to taxonomists for standard genome sequencing and annotation.</title>
        <authorList>
            <consortium name="The Broad Institute Genomics Platform"/>
            <consortium name="The Broad Institute Genome Sequencing Center for Infectious Disease"/>
            <person name="Wu L."/>
            <person name="Ma J."/>
        </authorList>
    </citation>
    <scope>NUCLEOTIDE SEQUENCE [LARGE SCALE GENOMIC DNA]</scope>
    <source>
        <strain evidence="2">KCTC 12907</strain>
    </source>
</reference>
<proteinExistence type="predicted"/>
<name>A0ABW2FA61_9BACL</name>
<evidence type="ECO:0000313" key="2">
    <source>
        <dbReference type="Proteomes" id="UP001596378"/>
    </source>
</evidence>
<organism evidence="1 2">
    <name type="scientific">Cohnella cellulosilytica</name>
    <dbReference type="NCBI Taxonomy" id="986710"/>
    <lineage>
        <taxon>Bacteria</taxon>
        <taxon>Bacillati</taxon>
        <taxon>Bacillota</taxon>
        <taxon>Bacilli</taxon>
        <taxon>Bacillales</taxon>
        <taxon>Paenibacillaceae</taxon>
        <taxon>Cohnella</taxon>
    </lineage>
</organism>
<dbReference type="EMBL" id="JBHTAI010000009">
    <property type="protein sequence ID" value="MFC7150125.1"/>
    <property type="molecule type" value="Genomic_DNA"/>
</dbReference>
<evidence type="ECO:0008006" key="3">
    <source>
        <dbReference type="Google" id="ProtNLM"/>
    </source>
</evidence>
<evidence type="ECO:0000313" key="1">
    <source>
        <dbReference type="EMBL" id="MFC7150125.1"/>
    </source>
</evidence>
<gene>
    <name evidence="1" type="ORF">ACFQMJ_16480</name>
</gene>
<comment type="caution">
    <text evidence="1">The sequence shown here is derived from an EMBL/GenBank/DDBJ whole genome shotgun (WGS) entry which is preliminary data.</text>
</comment>
<dbReference type="RefSeq" id="WP_378046096.1">
    <property type="nucleotide sequence ID" value="NZ_JBHMDN010000010.1"/>
</dbReference>